<dbReference type="AlphaFoldDB" id="F0X2P8"/>
<protein>
    <submittedName>
        <fullName evidence="1">Uncharacterized protein AlNc14C1448G12944</fullName>
    </submittedName>
</protein>
<proteinExistence type="predicted"/>
<gene>
    <name evidence="1" type="primary">AlNc14C1448G12944</name>
    <name evidence="1" type="ORF">ALNC14_143220</name>
</gene>
<dbReference type="EMBL" id="FR825013">
    <property type="protein sequence ID" value="CCA28178.1"/>
    <property type="molecule type" value="Genomic_DNA"/>
</dbReference>
<accession>F0X2P8</accession>
<evidence type="ECO:0000313" key="1">
    <source>
        <dbReference type="EMBL" id="CCA28178.1"/>
    </source>
</evidence>
<name>F0X2P8_9STRA</name>
<sequence length="175" mass="20721">MRELNTIVFANDLGFIHHDPSRLEHILLVAEQVFRSWSLIINVRKTERKTIARATSAADKSWCNVRKLGSLLGESEDVQQRKSYATAAFRRFWKLWLHPHLLQKNLRVRLYNVYVLPILIYNCGTCDLTDRDISNLEVYHRRHLHRVLCIHFPQHISNADIYKRCNTKPLRIHLT</sequence>
<reference evidence="1" key="1">
    <citation type="journal article" date="2011" name="PLoS Biol.">
        <title>Gene gain and loss during evolution of obligate parasitism in the white rust pathogen of Arabidopsis thaliana.</title>
        <authorList>
            <person name="Kemen E."/>
            <person name="Gardiner A."/>
            <person name="Schultz-Larsen T."/>
            <person name="Kemen A.C."/>
            <person name="Balmuth A.L."/>
            <person name="Robert-Seilaniantz A."/>
            <person name="Bailey K."/>
            <person name="Holub E."/>
            <person name="Studholme D.J."/>
            <person name="Maclean D."/>
            <person name="Jones J.D."/>
        </authorList>
    </citation>
    <scope>NUCLEOTIDE SEQUENCE</scope>
</reference>
<dbReference type="HOGENOM" id="CLU_1535285_0_0_1"/>
<organism evidence="1">
    <name type="scientific">Albugo laibachii Nc14</name>
    <dbReference type="NCBI Taxonomy" id="890382"/>
    <lineage>
        <taxon>Eukaryota</taxon>
        <taxon>Sar</taxon>
        <taxon>Stramenopiles</taxon>
        <taxon>Oomycota</taxon>
        <taxon>Peronosporomycetes</taxon>
        <taxon>Albuginales</taxon>
        <taxon>Albuginaceae</taxon>
        <taxon>Albugo</taxon>
    </lineage>
</organism>
<reference evidence="1" key="2">
    <citation type="submission" date="2011-02" db="EMBL/GenBank/DDBJ databases">
        <authorList>
            <person name="MacLean D."/>
        </authorList>
    </citation>
    <scope>NUCLEOTIDE SEQUENCE</scope>
</reference>